<organism evidence="2 3">
    <name type="scientific">Schaedlerella arabinosiphila</name>
    <dbReference type="NCBI Taxonomy" id="2044587"/>
    <lineage>
        <taxon>Bacteria</taxon>
        <taxon>Bacillati</taxon>
        <taxon>Bacillota</taxon>
        <taxon>Clostridia</taxon>
        <taxon>Lachnospirales</taxon>
        <taxon>Lachnospiraceae</taxon>
        <taxon>Schaedlerella</taxon>
    </lineage>
</organism>
<sequence>MKKIAIVTATRAEYGLLTPLIRRIINDKELKLELIVTGAHLSDKQEYTINAIYEDGFPISHIIPILEGGNSAYDISATMANAIRGFARCFRDDRPDMVVILGDRTEMLGIASAAMNERIPIAHIHGGEITEGAVDDCIRHALTKMSYIHFTATEEYRNRVIQLGESPNRVFNVGSLGTENILNEKLMNENEIRDDIGISLDKKYSVVTFHPVTLEDETAEDQARTICDVIANRIDIIFVITKANADKGGEIVNRIFEKFSEKYRNAILVHSLGMRKYLSAVKFAEFVMGNSSSGILEAPVLGTPTVNIGDRQKGRIMVDTIINCPCDRNKILDSLDQVRKIHRNKTRIYGNGETSKRIVTEIKNIFDNGIFLKKGFYDIGRLGGK</sequence>
<dbReference type="InterPro" id="IPR003331">
    <property type="entry name" value="UDP_GlcNAc_Epimerase_2_dom"/>
</dbReference>
<keyword evidence="3" id="KW-1185">Reference proteome</keyword>
<dbReference type="EC" id="3.2.1.183" evidence="2"/>
<keyword evidence="2" id="KW-0378">Hydrolase</keyword>
<name>A0A3R8JN50_9FIRM</name>
<comment type="caution">
    <text evidence="2">The sequence shown here is derived from an EMBL/GenBank/DDBJ whole genome shotgun (WGS) entry which is preliminary data.</text>
</comment>
<proteinExistence type="predicted"/>
<accession>A0A3R8JN50</accession>
<dbReference type="NCBIfam" id="TIGR03568">
    <property type="entry name" value="NeuC_NnaA"/>
    <property type="match status" value="1"/>
</dbReference>
<evidence type="ECO:0000313" key="3">
    <source>
        <dbReference type="Proteomes" id="UP000274920"/>
    </source>
</evidence>
<dbReference type="InterPro" id="IPR029767">
    <property type="entry name" value="WecB-like"/>
</dbReference>
<dbReference type="PANTHER" id="PTHR43174">
    <property type="entry name" value="UDP-N-ACETYLGLUCOSAMINE 2-EPIMERASE"/>
    <property type="match status" value="1"/>
</dbReference>
<dbReference type="SUPFAM" id="SSF53756">
    <property type="entry name" value="UDP-Glycosyltransferase/glycogen phosphorylase"/>
    <property type="match status" value="1"/>
</dbReference>
<dbReference type="Gene3D" id="3.40.50.2000">
    <property type="entry name" value="Glycogen Phosphorylase B"/>
    <property type="match status" value="2"/>
</dbReference>
<dbReference type="Pfam" id="PF02350">
    <property type="entry name" value="Epimerase_2"/>
    <property type="match status" value="1"/>
</dbReference>
<dbReference type="GO" id="GO:0006047">
    <property type="term" value="P:UDP-N-acetylglucosamine metabolic process"/>
    <property type="evidence" value="ECO:0007669"/>
    <property type="project" value="InterPro"/>
</dbReference>
<keyword evidence="2" id="KW-0326">Glycosidase</keyword>
<dbReference type="Proteomes" id="UP000274920">
    <property type="component" value="Unassembled WGS sequence"/>
</dbReference>
<dbReference type="RefSeq" id="WP_125128074.1">
    <property type="nucleotide sequence ID" value="NZ_RHJS01000002.1"/>
</dbReference>
<evidence type="ECO:0000313" key="2">
    <source>
        <dbReference type="EMBL" id="RRK32616.1"/>
    </source>
</evidence>
<dbReference type="AlphaFoldDB" id="A0A3R8JN50"/>
<reference evidence="2" key="1">
    <citation type="submission" date="2018-10" db="EMBL/GenBank/DDBJ databases">
        <title>Schaedlerella arabinophila gen. nov. sp. nov., isolated from the mouse intestinal tract and comparative analysis with the genome of the closely related altered Schaedler flora strain ASF502.</title>
        <authorList>
            <person name="Miyake S."/>
            <person name="Soh M."/>
            <person name="Seedorf H."/>
        </authorList>
    </citation>
    <scope>NUCLEOTIDE SEQUENCE [LARGE SCALE GENOMIC DNA]</scope>
    <source>
        <strain evidence="2">DSM 106076</strain>
    </source>
</reference>
<protein>
    <submittedName>
        <fullName evidence="2">UDP-N-acetylglucosamine 2-epimerase (Hydrolyzing)</fullName>
        <ecNumber evidence="2">3.2.1.183</ecNumber>
    </submittedName>
</protein>
<dbReference type="GO" id="GO:0004553">
    <property type="term" value="F:hydrolase activity, hydrolyzing O-glycosyl compounds"/>
    <property type="evidence" value="ECO:0007669"/>
    <property type="project" value="InterPro"/>
</dbReference>
<dbReference type="EMBL" id="RHJS01000002">
    <property type="protein sequence ID" value="RRK32616.1"/>
    <property type="molecule type" value="Genomic_DNA"/>
</dbReference>
<gene>
    <name evidence="2" type="primary">neuC</name>
    <name evidence="2" type="ORF">EBB54_15575</name>
</gene>
<evidence type="ECO:0000259" key="1">
    <source>
        <dbReference type="Pfam" id="PF02350"/>
    </source>
</evidence>
<dbReference type="CDD" id="cd03786">
    <property type="entry name" value="GTB_UDP-GlcNAc_2-Epimerase"/>
    <property type="match status" value="1"/>
</dbReference>
<dbReference type="InterPro" id="IPR020004">
    <property type="entry name" value="UDP-GlcNAc_Epase"/>
</dbReference>
<feature type="domain" description="UDP-N-acetylglucosamine 2-epimerase" evidence="1">
    <location>
        <begin position="24"/>
        <end position="362"/>
    </location>
</feature>
<dbReference type="PANTHER" id="PTHR43174:SF3">
    <property type="entry name" value="UDP-N-ACETYLGLUCOSAMINE 2-EPIMERASE"/>
    <property type="match status" value="1"/>
</dbReference>